<dbReference type="GO" id="GO:0003677">
    <property type="term" value="F:DNA binding"/>
    <property type="evidence" value="ECO:0007669"/>
    <property type="project" value="InterPro"/>
</dbReference>
<dbReference type="Gene3D" id="1.25.40.20">
    <property type="entry name" value="Ankyrin repeat-containing domain"/>
    <property type="match status" value="1"/>
</dbReference>
<proteinExistence type="predicted"/>
<dbReference type="SMART" id="SM00248">
    <property type="entry name" value="ANK"/>
    <property type="match status" value="3"/>
</dbReference>
<evidence type="ECO:0000256" key="4">
    <source>
        <dbReference type="SAM" id="Coils"/>
    </source>
</evidence>
<dbReference type="PROSITE" id="PS51299">
    <property type="entry name" value="HTH_APSES"/>
    <property type="match status" value="1"/>
</dbReference>
<feature type="compositionally biased region" description="Low complexity" evidence="5">
    <location>
        <begin position="264"/>
        <end position="293"/>
    </location>
</feature>
<keyword evidence="4" id="KW-0175">Coiled coil</keyword>
<accession>A0A1Y1V5E9</accession>
<dbReference type="GO" id="GO:0001228">
    <property type="term" value="F:DNA-binding transcription activator activity, RNA polymerase II-specific"/>
    <property type="evidence" value="ECO:0007669"/>
    <property type="project" value="UniProtKB-ARBA"/>
</dbReference>
<feature type="compositionally biased region" description="Polar residues" evidence="5">
    <location>
        <begin position="152"/>
        <end position="183"/>
    </location>
</feature>
<feature type="repeat" description="ANK" evidence="3">
    <location>
        <begin position="405"/>
        <end position="437"/>
    </location>
</feature>
<gene>
    <name evidence="7" type="ORF">BCR36DRAFT_413554</name>
</gene>
<dbReference type="Pfam" id="PF00023">
    <property type="entry name" value="Ank"/>
    <property type="match status" value="1"/>
</dbReference>
<dbReference type="Pfam" id="PF12796">
    <property type="entry name" value="Ank_2"/>
    <property type="match status" value="1"/>
</dbReference>
<keyword evidence="2 3" id="KW-0040">ANK repeat</keyword>
<evidence type="ECO:0000256" key="5">
    <source>
        <dbReference type="SAM" id="MobiDB-lite"/>
    </source>
</evidence>
<dbReference type="PANTHER" id="PTHR43828">
    <property type="entry name" value="ASPARAGINASE"/>
    <property type="match status" value="1"/>
</dbReference>
<dbReference type="InterPro" id="IPR018004">
    <property type="entry name" value="KilA/APSES_HTH"/>
</dbReference>
<feature type="domain" description="HTH APSES-type" evidence="6">
    <location>
        <begin position="15"/>
        <end position="124"/>
    </location>
</feature>
<dbReference type="STRING" id="1754191.A0A1Y1V5E9"/>
<dbReference type="InterPro" id="IPR051642">
    <property type="entry name" value="SWI6-like"/>
</dbReference>
<dbReference type="Pfam" id="PF04383">
    <property type="entry name" value="KilA-N"/>
    <property type="match status" value="1"/>
</dbReference>
<dbReference type="Gene3D" id="3.10.260.10">
    <property type="entry name" value="Transcription regulator HTH, APSES-type DNA-binding domain"/>
    <property type="match status" value="1"/>
</dbReference>
<evidence type="ECO:0000256" key="2">
    <source>
        <dbReference type="ARBA" id="ARBA00023043"/>
    </source>
</evidence>
<sequence length="772" mass="87634">MTNRKAILNKNATTIYTSTYSGVPVYEMMCGNVSVMRRRSDSFLNATQILKVAGIDKGRRTKILEKEVLNGEHEKVQGGYGKYQGTWIPFPRGVALAKEYDVDGSIKPLLDFEPANVRPVKTQPKEQIARNSNVNSNNVHKKAHASRRKRGSVSSNTGYNNDNGASTSPSNITNINDSNNQPNKIDDNENVTPVINKVIIKKSELKNLNSNLRINIDADNPNNIKNSGNTQGTCNKNSNLNSNDNKYNSSISSPQLSRKKQKLNNNNNNNNNINISDDVNNNSSNNSNNNNNSILYDTTQPSINMVQSLFPSNMNSYMYQTSRYSNNNTLYPYPISNNPTTYPLNYTLTPENVYNQVPGMISEKKEKVRASLMEIFLNDDQTAIPEILTSSRLSTDDINMVIDDQGHTALHWASTLARINIIKLIIEKGADIKSKNIYGETALIRAVLSTHNYDYKTFADLLTLLQNTIIYVDYRGRTLLHHIAYISSRKDRVNAAYYYLKVLLEKMKKSENIYNVIIDFKDQNGDTALNILSRIGNKSMIDLLINFGANPEIENNAGISPLFYGVKALKKDLLLNDNLNLNTNISQEKLKIKAKAYMNSANEVKVTYPSIREEINDSKEDYSNPNETLSIKSKSSKILYVVKKAVDELNELFIQEMKTKDEQLKETQEQLKDITKKLTEARSTIEKLQINSNRLENKENNNNDNEMEIDKKDDNIEIKKVNSEKEKEDISSLENKEDKKLIESLRNEIEQLKKKLKSNYNEIPDNLILKEQ</sequence>
<feature type="region of interest" description="Disordered" evidence="5">
    <location>
        <begin position="215"/>
        <end position="296"/>
    </location>
</feature>
<dbReference type="SMART" id="SM01252">
    <property type="entry name" value="KilA-N"/>
    <property type="match status" value="1"/>
</dbReference>
<feature type="compositionally biased region" description="Basic residues" evidence="5">
    <location>
        <begin position="139"/>
        <end position="151"/>
    </location>
</feature>
<reference evidence="7 8" key="2">
    <citation type="submission" date="2016-08" db="EMBL/GenBank/DDBJ databases">
        <title>Pervasive Adenine N6-methylation of Active Genes in Fungi.</title>
        <authorList>
            <consortium name="DOE Joint Genome Institute"/>
            <person name="Mondo S.J."/>
            <person name="Dannebaum R.O."/>
            <person name="Kuo R.C."/>
            <person name="Labutti K."/>
            <person name="Haridas S."/>
            <person name="Kuo A."/>
            <person name="Salamov A."/>
            <person name="Ahrendt S.R."/>
            <person name="Lipzen A."/>
            <person name="Sullivan W."/>
            <person name="Andreopoulos W.B."/>
            <person name="Clum A."/>
            <person name="Lindquist E."/>
            <person name="Daum C."/>
            <person name="Ramamoorthy G.K."/>
            <person name="Gryganskyi A."/>
            <person name="Culley D."/>
            <person name="Magnuson J.K."/>
            <person name="James T.Y."/>
            <person name="O'Malley M.A."/>
            <person name="Stajich J.E."/>
            <person name="Spatafora J.W."/>
            <person name="Visel A."/>
            <person name="Grigoriev I.V."/>
        </authorList>
    </citation>
    <scope>NUCLEOTIDE SEQUENCE [LARGE SCALE GENOMIC DNA]</scope>
    <source>
        <strain evidence="8">finn</strain>
    </source>
</reference>
<feature type="region of interest" description="Disordered" evidence="5">
    <location>
        <begin position="117"/>
        <end position="189"/>
    </location>
</feature>
<dbReference type="OrthoDB" id="6718656at2759"/>
<evidence type="ECO:0000256" key="3">
    <source>
        <dbReference type="PROSITE-ProRule" id="PRU00023"/>
    </source>
</evidence>
<reference evidence="7 8" key="1">
    <citation type="submission" date="2016-08" db="EMBL/GenBank/DDBJ databases">
        <title>Genomes of anaerobic fungi encode conserved fungal cellulosomes for biomass hydrolysis.</title>
        <authorList>
            <consortium name="DOE Joint Genome Institute"/>
            <person name="Haitjema C.H."/>
            <person name="Gilmore S.P."/>
            <person name="Henske J.K."/>
            <person name="Solomon K.V."/>
            <person name="De Groot R."/>
            <person name="Kuo A."/>
            <person name="Mondo S.J."/>
            <person name="Salamov A.A."/>
            <person name="Labutti K."/>
            <person name="Zhao Z."/>
            <person name="Chiniquy J."/>
            <person name="Barry K."/>
            <person name="Brewer H.M."/>
            <person name="Purvine S.O."/>
            <person name="Wright A.T."/>
            <person name="Boxma B."/>
            <person name="Van Alen T."/>
            <person name="Hackstein J.H."/>
            <person name="Baker S.E."/>
            <person name="Grigoriev I.V."/>
            <person name="O'Malley M.A."/>
        </authorList>
    </citation>
    <scope>NUCLEOTIDE SEQUENCE [LARGE SCALE GENOMIC DNA]</scope>
    <source>
        <strain evidence="8">finn</strain>
    </source>
</reference>
<dbReference type="GO" id="GO:0030907">
    <property type="term" value="C:MBF transcription complex"/>
    <property type="evidence" value="ECO:0007669"/>
    <property type="project" value="TreeGrafter"/>
</dbReference>
<feature type="repeat" description="ANK" evidence="3">
    <location>
        <begin position="524"/>
        <end position="556"/>
    </location>
</feature>
<dbReference type="FunFam" id="3.10.260.10:FF:000001">
    <property type="entry name" value="APSES transcription factor (MbpA)"/>
    <property type="match status" value="1"/>
</dbReference>
<evidence type="ECO:0000313" key="7">
    <source>
        <dbReference type="EMBL" id="ORX47614.1"/>
    </source>
</evidence>
<dbReference type="PROSITE" id="PS50297">
    <property type="entry name" value="ANK_REP_REGION"/>
    <property type="match status" value="2"/>
</dbReference>
<comment type="caution">
    <text evidence="7">The sequence shown here is derived from an EMBL/GenBank/DDBJ whole genome shotgun (WGS) entry which is preliminary data.</text>
</comment>
<feature type="compositionally biased region" description="Low complexity" evidence="5">
    <location>
        <begin position="235"/>
        <end position="250"/>
    </location>
</feature>
<dbReference type="SUPFAM" id="SSF48403">
    <property type="entry name" value="Ankyrin repeat"/>
    <property type="match status" value="1"/>
</dbReference>
<protein>
    <submittedName>
        <fullName evidence="7">Apses-domain-containing protein</fullName>
    </submittedName>
</protein>
<keyword evidence="1" id="KW-0677">Repeat</keyword>
<dbReference type="Proteomes" id="UP000193719">
    <property type="component" value="Unassembled WGS sequence"/>
</dbReference>
<dbReference type="PROSITE" id="PS50088">
    <property type="entry name" value="ANK_REPEAT"/>
    <property type="match status" value="2"/>
</dbReference>
<name>A0A1Y1V5E9_9FUNG</name>
<feature type="compositionally biased region" description="Polar residues" evidence="5">
    <location>
        <begin position="220"/>
        <end position="234"/>
    </location>
</feature>
<evidence type="ECO:0000259" key="6">
    <source>
        <dbReference type="PROSITE" id="PS51299"/>
    </source>
</evidence>
<keyword evidence="8" id="KW-1185">Reference proteome</keyword>
<organism evidence="7 8">
    <name type="scientific">Piromyces finnis</name>
    <dbReference type="NCBI Taxonomy" id="1754191"/>
    <lineage>
        <taxon>Eukaryota</taxon>
        <taxon>Fungi</taxon>
        <taxon>Fungi incertae sedis</taxon>
        <taxon>Chytridiomycota</taxon>
        <taxon>Chytridiomycota incertae sedis</taxon>
        <taxon>Neocallimastigomycetes</taxon>
        <taxon>Neocallimastigales</taxon>
        <taxon>Neocallimastigaceae</taxon>
        <taxon>Piromyces</taxon>
    </lineage>
</organism>
<evidence type="ECO:0000256" key="1">
    <source>
        <dbReference type="ARBA" id="ARBA00022737"/>
    </source>
</evidence>
<feature type="coiled-coil region" evidence="4">
    <location>
        <begin position="650"/>
        <end position="762"/>
    </location>
</feature>
<dbReference type="SUPFAM" id="SSF54616">
    <property type="entry name" value="DNA-binding domain of Mlu1-box binding protein MBP1"/>
    <property type="match status" value="1"/>
</dbReference>
<dbReference type="AlphaFoldDB" id="A0A1Y1V5E9"/>
<dbReference type="InterPro" id="IPR002110">
    <property type="entry name" value="Ankyrin_rpt"/>
</dbReference>
<dbReference type="InterPro" id="IPR003163">
    <property type="entry name" value="Tscrpt_reg_HTH_APSES-type"/>
</dbReference>
<evidence type="ECO:0000313" key="8">
    <source>
        <dbReference type="Proteomes" id="UP000193719"/>
    </source>
</evidence>
<dbReference type="EMBL" id="MCFH01000030">
    <property type="protein sequence ID" value="ORX47614.1"/>
    <property type="molecule type" value="Genomic_DNA"/>
</dbReference>
<dbReference type="PANTHER" id="PTHR43828:SF3">
    <property type="entry name" value="CHROMO DOMAIN-CONTAINING PROTEIN"/>
    <property type="match status" value="1"/>
</dbReference>
<dbReference type="GO" id="GO:0033309">
    <property type="term" value="C:SBF transcription complex"/>
    <property type="evidence" value="ECO:0007669"/>
    <property type="project" value="TreeGrafter"/>
</dbReference>
<dbReference type="InterPro" id="IPR036887">
    <property type="entry name" value="HTH_APSES_sf"/>
</dbReference>
<dbReference type="InterPro" id="IPR036770">
    <property type="entry name" value="Ankyrin_rpt-contain_sf"/>
</dbReference>